<evidence type="ECO:0000313" key="4">
    <source>
        <dbReference type="Proteomes" id="UP000613177"/>
    </source>
</evidence>
<keyword evidence="4" id="KW-1185">Reference proteome</keyword>
<evidence type="ECO:0000256" key="2">
    <source>
        <dbReference type="SAM" id="MobiDB-lite"/>
    </source>
</evidence>
<dbReference type="AlphaFoldDB" id="A0A8H7SYS8"/>
<sequence length="324" mass="36690">MKKTQEAKNLGFQVKELRKQVECLNKKLKETEESALSLKVKELQNLLNKANKALSEKSSGTSISPLFMNKIKNLKADHAFLKNENKYLKEKIKRNDLSKHQTIEYLLSSEPEDDCEDLYADAGLNYSSNKFTNVTIKRHDKSPPPYQRTSSSSSCKSSTSTSQKSCPTKQKDCVHDVHVIYLDTPSPDNEQSDFVRSIESLPALCTAKDKYIVPKRKAEFRIAGLEVPPPNMHTPISTGHFLYKKIPNKSSSTNFGTKKPARRLGKFVNSRNPSKVIDSKPLIYRAKKRELPPEEAESSGSMTAEEHASKKQKSCMKENMQNKY</sequence>
<keyword evidence="1" id="KW-0175">Coiled coil</keyword>
<evidence type="ECO:0000313" key="3">
    <source>
        <dbReference type="EMBL" id="KAG2236697.1"/>
    </source>
</evidence>
<feature type="region of interest" description="Disordered" evidence="2">
    <location>
        <begin position="249"/>
        <end position="324"/>
    </location>
</feature>
<feature type="compositionally biased region" description="Low complexity" evidence="2">
    <location>
        <begin position="149"/>
        <end position="168"/>
    </location>
</feature>
<dbReference type="Proteomes" id="UP000613177">
    <property type="component" value="Unassembled WGS sequence"/>
</dbReference>
<dbReference type="EMBL" id="JAEPRE010000014">
    <property type="protein sequence ID" value="KAG2236697.1"/>
    <property type="molecule type" value="Genomic_DNA"/>
</dbReference>
<comment type="caution">
    <text evidence="3">The sequence shown here is derived from an EMBL/GenBank/DDBJ whole genome shotgun (WGS) entry which is preliminary data.</text>
</comment>
<accession>A0A8H7SYS8</accession>
<feature type="region of interest" description="Disordered" evidence="2">
    <location>
        <begin position="135"/>
        <end position="168"/>
    </location>
</feature>
<protein>
    <submittedName>
        <fullName evidence="3">Uncharacterized protein</fullName>
    </submittedName>
</protein>
<feature type="coiled-coil region" evidence="1">
    <location>
        <begin position="7"/>
        <end position="91"/>
    </location>
</feature>
<gene>
    <name evidence="3" type="ORF">INT48_000694</name>
</gene>
<reference evidence="3" key="1">
    <citation type="submission" date="2021-01" db="EMBL/GenBank/DDBJ databases">
        <title>Metabolic potential, ecology and presence of endohyphal bacteria is reflected in genomic diversity of Mucoromycotina.</title>
        <authorList>
            <person name="Muszewska A."/>
            <person name="Okrasinska A."/>
            <person name="Steczkiewicz K."/>
            <person name="Drgas O."/>
            <person name="Orlowska M."/>
            <person name="Perlinska-Lenart U."/>
            <person name="Aleksandrzak-Piekarczyk T."/>
            <person name="Szatraj K."/>
            <person name="Zielenkiewicz U."/>
            <person name="Pilsyk S."/>
            <person name="Malc E."/>
            <person name="Mieczkowski P."/>
            <person name="Kruszewska J.S."/>
            <person name="Biernat P."/>
            <person name="Pawlowska J."/>
        </authorList>
    </citation>
    <scope>NUCLEOTIDE SEQUENCE</scope>
    <source>
        <strain evidence="3">WA0000018081</strain>
    </source>
</reference>
<name>A0A8H7SYS8_9FUNG</name>
<organism evidence="3 4">
    <name type="scientific">Thamnidium elegans</name>
    <dbReference type="NCBI Taxonomy" id="101142"/>
    <lineage>
        <taxon>Eukaryota</taxon>
        <taxon>Fungi</taxon>
        <taxon>Fungi incertae sedis</taxon>
        <taxon>Mucoromycota</taxon>
        <taxon>Mucoromycotina</taxon>
        <taxon>Mucoromycetes</taxon>
        <taxon>Mucorales</taxon>
        <taxon>Mucorineae</taxon>
        <taxon>Mucoraceae</taxon>
        <taxon>Thamnidium</taxon>
    </lineage>
</organism>
<proteinExistence type="predicted"/>
<evidence type="ECO:0000256" key="1">
    <source>
        <dbReference type="SAM" id="Coils"/>
    </source>
</evidence>